<evidence type="ECO:0000313" key="1">
    <source>
        <dbReference type="EMBL" id="MFM0598108.1"/>
    </source>
</evidence>
<organism evidence="1 2">
    <name type="scientific">Paraburkholderia dilworthii</name>
    <dbReference type="NCBI Taxonomy" id="948106"/>
    <lineage>
        <taxon>Bacteria</taxon>
        <taxon>Pseudomonadati</taxon>
        <taxon>Pseudomonadota</taxon>
        <taxon>Betaproteobacteria</taxon>
        <taxon>Burkholderiales</taxon>
        <taxon>Burkholderiaceae</taxon>
        <taxon>Paraburkholderia</taxon>
    </lineage>
</organism>
<dbReference type="RefSeq" id="WP_179743041.1">
    <property type="nucleotide sequence ID" value="NZ_JAQQBZ010000041.1"/>
</dbReference>
<name>A0ABW9DKW4_9BURK</name>
<protein>
    <submittedName>
        <fullName evidence="1">Uncharacterized protein</fullName>
    </submittedName>
</protein>
<dbReference type="EMBL" id="JAQQBZ010000041">
    <property type="protein sequence ID" value="MFM0598108.1"/>
    <property type="molecule type" value="Genomic_DNA"/>
</dbReference>
<comment type="caution">
    <text evidence="1">The sequence shown here is derived from an EMBL/GenBank/DDBJ whole genome shotgun (WGS) entry which is preliminary data.</text>
</comment>
<keyword evidence="2" id="KW-1185">Reference proteome</keyword>
<dbReference type="Proteomes" id="UP001629367">
    <property type="component" value="Unassembled WGS sequence"/>
</dbReference>
<accession>A0ABW9DKW4</accession>
<sequence>MEQSAGGRMLERWIATIAACAAIALGSTHAWSAKGEATNVQQGKHVMQANLSFGLGENSDEIMRKAAVPIRKSTVSTALMYDASRIATGVEPVFELKDSRYGVLFPQATDIEFMSDSEEGARVRNIEVTFKVPAPPHDIKDQVALSAYDDAIYRYVMDVIARINRAGWKRFIAADSPRLGGLDTYVFDAPVSGQKYSPPPGIDYADPTYPLTLEQWKRLRAGGTVVWSWHVDTMFIDLQYTKDFRAADAPLVVGDQLNATIRTDETWLDAFGKDGDVTPDALRARYRGALPDMLATRRKAETMARAQGATILDHWNETVISGVPVHQ</sequence>
<evidence type="ECO:0000313" key="2">
    <source>
        <dbReference type="Proteomes" id="UP001629367"/>
    </source>
</evidence>
<reference evidence="1 2" key="1">
    <citation type="journal article" date="2024" name="Chem. Sci.">
        <title>Discovery of megapolipeptins by genome mining of a Burkholderiales bacteria collection.</title>
        <authorList>
            <person name="Paulo B.S."/>
            <person name="Recchia M.J.J."/>
            <person name="Lee S."/>
            <person name="Fergusson C.H."/>
            <person name="Romanowski S.B."/>
            <person name="Hernandez A."/>
            <person name="Krull N."/>
            <person name="Liu D.Y."/>
            <person name="Cavanagh H."/>
            <person name="Bos A."/>
            <person name="Gray C.A."/>
            <person name="Murphy B.T."/>
            <person name="Linington R.G."/>
            <person name="Eustaquio A.S."/>
        </authorList>
    </citation>
    <scope>NUCLEOTIDE SEQUENCE [LARGE SCALE GENOMIC DNA]</scope>
    <source>
        <strain evidence="1 2">RL17-335-BIF-A</strain>
    </source>
</reference>
<gene>
    <name evidence="1" type="ORF">PQQ68_34245</name>
</gene>
<proteinExistence type="predicted"/>